<dbReference type="Pfam" id="PF13419">
    <property type="entry name" value="HAD_2"/>
    <property type="match status" value="1"/>
</dbReference>
<dbReference type="InterPro" id="IPR023214">
    <property type="entry name" value="HAD_sf"/>
</dbReference>
<dbReference type="InterPro" id="IPR041492">
    <property type="entry name" value="HAD_2"/>
</dbReference>
<dbReference type="NCBIfam" id="TIGR01509">
    <property type="entry name" value="HAD-SF-IA-v3"/>
    <property type="match status" value="1"/>
</dbReference>
<dbReference type="InterPro" id="IPR006439">
    <property type="entry name" value="HAD-SF_hydro_IA"/>
</dbReference>
<dbReference type="Gene3D" id="1.10.150.240">
    <property type="entry name" value="Putative phosphatase, domain 2"/>
    <property type="match status" value="1"/>
</dbReference>
<sequence>MLTEMPADTLLFDFDGLICDTERAAHRSWEILYDRHGLVFPDEVWNAMAGRASGEAYAAQDLAGRLGRALSAAELAERRAEKARLAAAEPLRPGVARLLESAARRDIRCAVVSSSDRHWVLGHLERLTVRARFTEVVTGEQVEARKPAADLYLRALGLLGAGPETSLAVEDSAVGVAAAKAAGLRCVAVPGSRGTRPAVAAADLVLDSLEQLDVPRNTAKVASA</sequence>
<dbReference type="InterPro" id="IPR023198">
    <property type="entry name" value="PGP-like_dom2"/>
</dbReference>
<gene>
    <name evidence="1" type="ORF">Sliba_35100</name>
</gene>
<protein>
    <submittedName>
        <fullName evidence="1">Haloacid dehalogenase</fullName>
    </submittedName>
</protein>
<dbReference type="EMBL" id="BLIP01000001">
    <property type="protein sequence ID" value="GFE23057.1"/>
    <property type="molecule type" value="Genomic_DNA"/>
</dbReference>
<dbReference type="InterPro" id="IPR036412">
    <property type="entry name" value="HAD-like_sf"/>
</dbReference>
<dbReference type="PANTHER" id="PTHR43481">
    <property type="entry name" value="FRUCTOSE-1-PHOSPHATE PHOSPHATASE"/>
    <property type="match status" value="1"/>
</dbReference>
<dbReference type="SFLD" id="SFLDS00003">
    <property type="entry name" value="Haloacid_Dehalogenase"/>
    <property type="match status" value="1"/>
</dbReference>
<dbReference type="InterPro" id="IPR051806">
    <property type="entry name" value="HAD-like_SPP"/>
</dbReference>
<accession>A0A640THF8</accession>
<proteinExistence type="predicted"/>
<dbReference type="PANTHER" id="PTHR43481:SF4">
    <property type="entry name" value="GLYCEROL-1-PHOSPHATE PHOSPHOHYDROLASE 1-RELATED"/>
    <property type="match status" value="1"/>
</dbReference>
<dbReference type="AlphaFoldDB" id="A0A640THF8"/>
<dbReference type="SFLD" id="SFLDG01129">
    <property type="entry name" value="C1.5:_HAD__Beta-PGM__Phosphata"/>
    <property type="match status" value="1"/>
</dbReference>
<evidence type="ECO:0000313" key="1">
    <source>
        <dbReference type="EMBL" id="GFE23057.1"/>
    </source>
</evidence>
<name>A0A640THF8_STRNI</name>
<dbReference type="GO" id="GO:0050308">
    <property type="term" value="F:sugar-phosphatase activity"/>
    <property type="evidence" value="ECO:0007669"/>
    <property type="project" value="TreeGrafter"/>
</dbReference>
<dbReference type="Proteomes" id="UP000429552">
    <property type="component" value="Unassembled WGS sequence"/>
</dbReference>
<organism evidence="1 2">
    <name type="scientific">Streptomyces nigrescens</name>
    <dbReference type="NCBI Taxonomy" id="1920"/>
    <lineage>
        <taxon>Bacteria</taxon>
        <taxon>Bacillati</taxon>
        <taxon>Actinomycetota</taxon>
        <taxon>Actinomycetes</taxon>
        <taxon>Kitasatosporales</taxon>
        <taxon>Streptomycetaceae</taxon>
        <taxon>Streptomyces</taxon>
    </lineage>
</organism>
<evidence type="ECO:0000313" key="2">
    <source>
        <dbReference type="Proteomes" id="UP000429552"/>
    </source>
</evidence>
<reference evidence="1 2" key="1">
    <citation type="submission" date="2019-12" db="EMBL/GenBank/DDBJ databases">
        <title>Whole genome shotgun sequence of Streptomyces libani subsp. libani NBRC 13452.</title>
        <authorList>
            <person name="Ichikawa N."/>
            <person name="Kimura A."/>
            <person name="Kitahashi Y."/>
            <person name="Komaki H."/>
            <person name="Tamura T."/>
        </authorList>
    </citation>
    <scope>NUCLEOTIDE SEQUENCE [LARGE SCALE GENOMIC DNA]</scope>
    <source>
        <strain evidence="1 2">NBRC 13452</strain>
    </source>
</reference>
<dbReference type="Gene3D" id="3.40.50.1000">
    <property type="entry name" value="HAD superfamily/HAD-like"/>
    <property type="match status" value="1"/>
</dbReference>
<dbReference type="SUPFAM" id="SSF56784">
    <property type="entry name" value="HAD-like"/>
    <property type="match status" value="1"/>
</dbReference>
<comment type="caution">
    <text evidence="1">The sequence shown here is derived from an EMBL/GenBank/DDBJ whole genome shotgun (WGS) entry which is preliminary data.</text>
</comment>